<dbReference type="InterPro" id="IPR027417">
    <property type="entry name" value="P-loop_NTPase"/>
</dbReference>
<dbReference type="NCBIfam" id="TIGR00150">
    <property type="entry name" value="T6A_YjeE"/>
    <property type="match status" value="1"/>
</dbReference>
<accession>A0AAE3NY87</accession>
<evidence type="ECO:0000256" key="9">
    <source>
        <dbReference type="ARBA" id="ARBA00022842"/>
    </source>
</evidence>
<dbReference type="InterPro" id="IPR003442">
    <property type="entry name" value="T6A_TsaE"/>
</dbReference>
<dbReference type="GO" id="GO:0005524">
    <property type="term" value="F:ATP binding"/>
    <property type="evidence" value="ECO:0007669"/>
    <property type="project" value="UniProtKB-KW"/>
</dbReference>
<comment type="caution">
    <text evidence="11">The sequence shown here is derived from an EMBL/GenBank/DDBJ whole genome shotgun (WGS) entry which is preliminary data.</text>
</comment>
<protein>
    <recommendedName>
        <fullName evidence="3">tRNA threonylcarbamoyladenosine biosynthesis protein TsaE</fullName>
    </recommendedName>
    <alternativeName>
        <fullName evidence="10">t(6)A37 threonylcarbamoyladenosine biosynthesis protein TsaE</fullName>
    </alternativeName>
</protein>
<keyword evidence="6" id="KW-0479">Metal-binding</keyword>
<evidence type="ECO:0000256" key="2">
    <source>
        <dbReference type="ARBA" id="ARBA00007599"/>
    </source>
</evidence>
<dbReference type="Proteomes" id="UP001221302">
    <property type="component" value="Unassembled WGS sequence"/>
</dbReference>
<dbReference type="RefSeq" id="WP_321534424.1">
    <property type="nucleotide sequence ID" value="NZ_JARGDL010000001.1"/>
</dbReference>
<keyword evidence="8" id="KW-0067">ATP-binding</keyword>
<dbReference type="PANTHER" id="PTHR33540">
    <property type="entry name" value="TRNA THREONYLCARBAMOYLADENOSINE BIOSYNTHESIS PROTEIN TSAE"/>
    <property type="match status" value="1"/>
</dbReference>
<dbReference type="SUPFAM" id="SSF52540">
    <property type="entry name" value="P-loop containing nucleoside triphosphate hydrolases"/>
    <property type="match status" value="1"/>
</dbReference>
<dbReference type="Gene3D" id="3.40.50.300">
    <property type="entry name" value="P-loop containing nucleotide triphosphate hydrolases"/>
    <property type="match status" value="1"/>
</dbReference>
<comment type="similarity">
    <text evidence="2">Belongs to the TsaE family.</text>
</comment>
<organism evidence="11 12">
    <name type="scientific">Stygiobacter electus</name>
    <dbReference type="NCBI Taxonomy" id="3032292"/>
    <lineage>
        <taxon>Bacteria</taxon>
        <taxon>Pseudomonadati</taxon>
        <taxon>Ignavibacteriota</taxon>
        <taxon>Ignavibacteria</taxon>
        <taxon>Ignavibacteriales</taxon>
        <taxon>Melioribacteraceae</taxon>
        <taxon>Stygiobacter</taxon>
    </lineage>
</organism>
<keyword evidence="9" id="KW-0460">Magnesium</keyword>
<keyword evidence="7" id="KW-0547">Nucleotide-binding</keyword>
<dbReference type="EMBL" id="JARGDL010000001">
    <property type="protein sequence ID" value="MDF1610659.1"/>
    <property type="molecule type" value="Genomic_DNA"/>
</dbReference>
<evidence type="ECO:0000256" key="3">
    <source>
        <dbReference type="ARBA" id="ARBA00019010"/>
    </source>
</evidence>
<reference evidence="11" key="1">
    <citation type="submission" date="2023-03" db="EMBL/GenBank/DDBJ databases">
        <title>Stygiobacter electus gen. nov., sp. nov., facultatively anaerobic thermotolerant bacterium of the class Ignavibacteria from a well of Yessentuki mineral water deposit.</title>
        <authorList>
            <person name="Podosokorskaya O.A."/>
            <person name="Elcheninov A.G."/>
            <person name="Petrova N.F."/>
            <person name="Zavarzina D.G."/>
            <person name="Kublanov I.V."/>
            <person name="Merkel A.Y."/>
        </authorList>
    </citation>
    <scope>NUCLEOTIDE SEQUENCE</scope>
    <source>
        <strain evidence="11">09-Me</strain>
    </source>
</reference>
<evidence type="ECO:0000256" key="5">
    <source>
        <dbReference type="ARBA" id="ARBA00022694"/>
    </source>
</evidence>
<gene>
    <name evidence="11" type="primary">tsaE</name>
    <name evidence="11" type="ORF">P0M35_00725</name>
</gene>
<keyword evidence="12" id="KW-1185">Reference proteome</keyword>
<dbReference type="GO" id="GO:0002949">
    <property type="term" value="P:tRNA threonylcarbamoyladenosine modification"/>
    <property type="evidence" value="ECO:0007669"/>
    <property type="project" value="InterPro"/>
</dbReference>
<comment type="subcellular location">
    <subcellularLocation>
        <location evidence="1">Cytoplasm</location>
    </subcellularLocation>
</comment>
<name>A0AAE3NY87_9BACT</name>
<sequence length="143" mass="16575">MINFPFTILVDSEKDTSELANKLIEIINLGDVVCLNGNLGSGKTFFVKEFCKCLNIQNVSSPSFAIVNEYFGTKKVYHFDFYRLKKVGELFDIGFEEYLLDKEAIVFIEWANLFSEVLPKKRIEINIEIINDNKRKFTITKNE</sequence>
<evidence type="ECO:0000256" key="1">
    <source>
        <dbReference type="ARBA" id="ARBA00004496"/>
    </source>
</evidence>
<evidence type="ECO:0000256" key="8">
    <source>
        <dbReference type="ARBA" id="ARBA00022840"/>
    </source>
</evidence>
<dbReference type="GO" id="GO:0005737">
    <property type="term" value="C:cytoplasm"/>
    <property type="evidence" value="ECO:0007669"/>
    <property type="project" value="UniProtKB-SubCell"/>
</dbReference>
<evidence type="ECO:0000313" key="12">
    <source>
        <dbReference type="Proteomes" id="UP001221302"/>
    </source>
</evidence>
<keyword evidence="5" id="KW-0819">tRNA processing</keyword>
<proteinExistence type="inferred from homology"/>
<evidence type="ECO:0000313" key="11">
    <source>
        <dbReference type="EMBL" id="MDF1610659.1"/>
    </source>
</evidence>
<evidence type="ECO:0000256" key="4">
    <source>
        <dbReference type="ARBA" id="ARBA00022490"/>
    </source>
</evidence>
<evidence type="ECO:0000256" key="7">
    <source>
        <dbReference type="ARBA" id="ARBA00022741"/>
    </source>
</evidence>
<evidence type="ECO:0000256" key="10">
    <source>
        <dbReference type="ARBA" id="ARBA00032441"/>
    </source>
</evidence>
<dbReference type="AlphaFoldDB" id="A0AAE3NY87"/>
<dbReference type="Pfam" id="PF02367">
    <property type="entry name" value="TsaE"/>
    <property type="match status" value="1"/>
</dbReference>
<dbReference type="PANTHER" id="PTHR33540:SF2">
    <property type="entry name" value="TRNA THREONYLCARBAMOYLADENOSINE BIOSYNTHESIS PROTEIN TSAE"/>
    <property type="match status" value="1"/>
</dbReference>
<keyword evidence="4" id="KW-0963">Cytoplasm</keyword>
<evidence type="ECO:0000256" key="6">
    <source>
        <dbReference type="ARBA" id="ARBA00022723"/>
    </source>
</evidence>
<dbReference type="GO" id="GO:0046872">
    <property type="term" value="F:metal ion binding"/>
    <property type="evidence" value="ECO:0007669"/>
    <property type="project" value="UniProtKB-KW"/>
</dbReference>